<dbReference type="EMBL" id="MT144662">
    <property type="protein sequence ID" value="QJH96792.1"/>
    <property type="molecule type" value="Genomic_DNA"/>
</dbReference>
<dbReference type="AlphaFoldDB" id="A0A6H1ZN37"/>
<organism evidence="1">
    <name type="scientific">viral metagenome</name>
    <dbReference type="NCBI Taxonomy" id="1070528"/>
    <lineage>
        <taxon>unclassified sequences</taxon>
        <taxon>metagenomes</taxon>
        <taxon>organismal metagenomes</taxon>
    </lineage>
</organism>
<reference evidence="1" key="1">
    <citation type="submission" date="2020-03" db="EMBL/GenBank/DDBJ databases">
        <title>The deep terrestrial virosphere.</title>
        <authorList>
            <person name="Holmfeldt K."/>
            <person name="Nilsson E."/>
            <person name="Simone D."/>
            <person name="Lopez-Fernandez M."/>
            <person name="Wu X."/>
            <person name="de Brujin I."/>
            <person name="Lundin D."/>
            <person name="Andersson A."/>
            <person name="Bertilsson S."/>
            <person name="Dopson M."/>
        </authorList>
    </citation>
    <scope>NUCLEOTIDE SEQUENCE</scope>
    <source>
        <strain evidence="1">TM448A01213</strain>
        <strain evidence="2">TM448B00810</strain>
    </source>
</reference>
<evidence type="ECO:0000313" key="1">
    <source>
        <dbReference type="EMBL" id="QJA48974.1"/>
    </source>
</evidence>
<accession>A0A6H1ZN37</accession>
<gene>
    <name evidence="1" type="ORF">TM448A01213_0007</name>
    <name evidence="2" type="ORF">TM448B00810_0025</name>
</gene>
<sequence length="78" mass="9289">MNWHPYEKRGWSWSSGWNPGRGGYFAQAWRDLPKRLWVDGRWMYRECLIEGGKTIEEATSKLMQRLDGLGELRKLTED</sequence>
<proteinExistence type="predicted"/>
<dbReference type="EMBL" id="MT144112">
    <property type="protein sequence ID" value="QJA48974.1"/>
    <property type="molecule type" value="Genomic_DNA"/>
</dbReference>
<protein>
    <submittedName>
        <fullName evidence="1">Uncharacterized protein</fullName>
    </submittedName>
</protein>
<name>A0A6H1ZN37_9ZZZZ</name>
<evidence type="ECO:0000313" key="2">
    <source>
        <dbReference type="EMBL" id="QJH96792.1"/>
    </source>
</evidence>